<feature type="region of interest" description="Disordered" evidence="1">
    <location>
        <begin position="121"/>
        <end position="181"/>
    </location>
</feature>
<evidence type="ECO:0000259" key="2">
    <source>
        <dbReference type="Pfam" id="PF13007"/>
    </source>
</evidence>
<evidence type="ECO:0000313" key="4">
    <source>
        <dbReference type="Proteomes" id="UP000297972"/>
    </source>
</evidence>
<sequence>MPQDAAPLPNDPAALKAMIVALQTENQKMSASLRARDLLVQALRTRIAKLQKQKFGPSLEKTEREIEQLEIALEDLQVALAEAGKPPYSARHGRPEPVGVRSGLEVRRSCAALPAERNLRPYGGGYSRYHHGRLGRRGHEDAGTAARKARSLNPGARHDDHRDRENERLQSAGLSGPFYDI</sequence>
<name>A0A4Z1C232_9RHOB</name>
<organism evidence="3 4">
    <name type="scientific">Paracoccus liaowanqingii</name>
    <dbReference type="NCBI Taxonomy" id="2560053"/>
    <lineage>
        <taxon>Bacteria</taxon>
        <taxon>Pseudomonadati</taxon>
        <taxon>Pseudomonadota</taxon>
        <taxon>Alphaproteobacteria</taxon>
        <taxon>Rhodobacterales</taxon>
        <taxon>Paracoccaceae</taxon>
        <taxon>Paracoccus</taxon>
    </lineage>
</organism>
<dbReference type="Proteomes" id="UP000297972">
    <property type="component" value="Unassembled WGS sequence"/>
</dbReference>
<feature type="compositionally biased region" description="Basic and acidic residues" evidence="1">
    <location>
        <begin position="156"/>
        <end position="168"/>
    </location>
</feature>
<reference evidence="3 4" key="1">
    <citation type="submission" date="2019-03" db="EMBL/GenBank/DDBJ databases">
        <authorList>
            <person name="Li J."/>
        </authorList>
    </citation>
    <scope>NUCLEOTIDE SEQUENCE [LARGE SCALE GENOMIC DNA]</scope>
    <source>
        <strain evidence="3 4">3058</strain>
    </source>
</reference>
<protein>
    <recommendedName>
        <fullName evidence="2">Transposase TnpC homeodomain domain-containing protein</fullName>
    </recommendedName>
</protein>
<dbReference type="OrthoDB" id="9800877at2"/>
<feature type="domain" description="Transposase TnpC homeodomain" evidence="2">
    <location>
        <begin position="43"/>
        <end position="94"/>
    </location>
</feature>
<gene>
    <name evidence="3" type="ORF">E4L95_13365</name>
</gene>
<evidence type="ECO:0000256" key="1">
    <source>
        <dbReference type="SAM" id="MobiDB-lite"/>
    </source>
</evidence>
<keyword evidence="4" id="KW-1185">Reference proteome</keyword>
<accession>A0A4Z1C232</accession>
<dbReference type="AlphaFoldDB" id="A0A4Z1C232"/>
<proteinExistence type="predicted"/>
<dbReference type="InterPro" id="IPR024463">
    <property type="entry name" value="Transposase_TnpC_homeodom"/>
</dbReference>
<comment type="caution">
    <text evidence="3">The sequence shown here is derived from an EMBL/GenBank/DDBJ whole genome shotgun (WGS) entry which is preliminary data.</text>
</comment>
<evidence type="ECO:0000313" key="3">
    <source>
        <dbReference type="EMBL" id="TGN57479.1"/>
    </source>
</evidence>
<dbReference type="Pfam" id="PF13007">
    <property type="entry name" value="LZ_Tnp_IS66"/>
    <property type="match status" value="1"/>
</dbReference>
<dbReference type="EMBL" id="SRPG01000130">
    <property type="protein sequence ID" value="TGN57479.1"/>
    <property type="molecule type" value="Genomic_DNA"/>
</dbReference>